<evidence type="ECO:0000313" key="3">
    <source>
        <dbReference type="EMBL" id="QHU00258.1"/>
    </source>
</evidence>
<protein>
    <recommendedName>
        <fullName evidence="2">J domain-containing protein</fullName>
    </recommendedName>
</protein>
<dbReference type="EMBL" id="MN740325">
    <property type="protein sequence ID" value="QHU00258.1"/>
    <property type="molecule type" value="Genomic_DNA"/>
</dbReference>
<dbReference type="SUPFAM" id="SSF46565">
    <property type="entry name" value="Chaperone J-domain"/>
    <property type="match status" value="1"/>
</dbReference>
<dbReference type="SMART" id="SM00271">
    <property type="entry name" value="DnaJ"/>
    <property type="match status" value="1"/>
</dbReference>
<proteinExistence type="predicted"/>
<feature type="domain" description="J" evidence="2">
    <location>
        <begin position="2"/>
        <end position="66"/>
    </location>
</feature>
<dbReference type="CDD" id="cd06257">
    <property type="entry name" value="DnaJ"/>
    <property type="match status" value="1"/>
</dbReference>
<sequence>MNLYQILGINNNANEPDIRKAYLSMAKKYHPDKNNNIDSQKTFHSVNYAYNILINKETRNKYNEMNCLNKHSFHTFLEKIFSNNLKTDELKSFGITITNDDYEYLQNKLLNIIDSFNLTDLFSFFSNSTVTKKQMNENICSESDVSIWEEANAEYYQINDLPIQYQKYNTNNIILNLNIDIKDLINPQTRIITIRRQIDNNLVKNSFEFYPNNPYIIFFEGGDIDFINNGNLIIKISLPIDYSWDNNIIYYNYDIPLYQYFYGNPFIFNINKEPIKLLDWVPFRDGSIVNLNIKFQKYLCKLKFNININKLNKHILKEYFN</sequence>
<dbReference type="InterPro" id="IPR051948">
    <property type="entry name" value="Hsp70_co-chaperone_J-domain"/>
</dbReference>
<dbReference type="GO" id="GO:0051787">
    <property type="term" value="F:misfolded protein binding"/>
    <property type="evidence" value="ECO:0007669"/>
    <property type="project" value="TreeGrafter"/>
</dbReference>
<dbReference type="PROSITE" id="PS50076">
    <property type="entry name" value="DNAJ_2"/>
    <property type="match status" value="1"/>
</dbReference>
<accession>A0A6C0J8B8</accession>
<organism evidence="3">
    <name type="scientific">viral metagenome</name>
    <dbReference type="NCBI Taxonomy" id="1070528"/>
    <lineage>
        <taxon>unclassified sequences</taxon>
        <taxon>metagenomes</taxon>
        <taxon>organismal metagenomes</taxon>
    </lineage>
</organism>
<keyword evidence="1" id="KW-0143">Chaperone</keyword>
<dbReference type="AlphaFoldDB" id="A0A6C0J8B8"/>
<dbReference type="PANTHER" id="PTHR44360:SF1">
    <property type="entry name" value="DNAJ HOMOLOG SUBFAMILY B MEMBER 9"/>
    <property type="match status" value="1"/>
</dbReference>
<dbReference type="InterPro" id="IPR018253">
    <property type="entry name" value="DnaJ_domain_CS"/>
</dbReference>
<reference evidence="3" key="1">
    <citation type="journal article" date="2020" name="Nature">
        <title>Giant virus diversity and host interactions through global metagenomics.</title>
        <authorList>
            <person name="Schulz F."/>
            <person name="Roux S."/>
            <person name="Paez-Espino D."/>
            <person name="Jungbluth S."/>
            <person name="Walsh D.A."/>
            <person name="Denef V.J."/>
            <person name="McMahon K.D."/>
            <person name="Konstantinidis K.T."/>
            <person name="Eloe-Fadrosh E.A."/>
            <person name="Kyrpides N.C."/>
            <person name="Woyke T."/>
        </authorList>
    </citation>
    <scope>NUCLEOTIDE SEQUENCE</scope>
    <source>
        <strain evidence="3">GVMAG-M-3300025860-12</strain>
    </source>
</reference>
<dbReference type="GO" id="GO:0005783">
    <property type="term" value="C:endoplasmic reticulum"/>
    <property type="evidence" value="ECO:0007669"/>
    <property type="project" value="TreeGrafter"/>
</dbReference>
<evidence type="ECO:0000256" key="1">
    <source>
        <dbReference type="ARBA" id="ARBA00023186"/>
    </source>
</evidence>
<dbReference type="PRINTS" id="PR00625">
    <property type="entry name" value="JDOMAIN"/>
</dbReference>
<dbReference type="PROSITE" id="PS00636">
    <property type="entry name" value="DNAJ_1"/>
    <property type="match status" value="1"/>
</dbReference>
<evidence type="ECO:0000259" key="2">
    <source>
        <dbReference type="PROSITE" id="PS50076"/>
    </source>
</evidence>
<name>A0A6C0J8B8_9ZZZZ</name>
<dbReference type="PANTHER" id="PTHR44360">
    <property type="entry name" value="DNAJ HOMOLOG SUBFAMILY B MEMBER 9"/>
    <property type="match status" value="1"/>
</dbReference>
<dbReference type="InterPro" id="IPR001623">
    <property type="entry name" value="DnaJ_domain"/>
</dbReference>
<dbReference type="InterPro" id="IPR036869">
    <property type="entry name" value="J_dom_sf"/>
</dbReference>
<dbReference type="GO" id="GO:0051087">
    <property type="term" value="F:protein-folding chaperone binding"/>
    <property type="evidence" value="ECO:0007669"/>
    <property type="project" value="TreeGrafter"/>
</dbReference>
<dbReference type="Gene3D" id="1.10.287.110">
    <property type="entry name" value="DnaJ domain"/>
    <property type="match status" value="1"/>
</dbReference>
<dbReference type="Pfam" id="PF00226">
    <property type="entry name" value="DnaJ"/>
    <property type="match status" value="1"/>
</dbReference>
<dbReference type="GO" id="GO:0036503">
    <property type="term" value="P:ERAD pathway"/>
    <property type="evidence" value="ECO:0007669"/>
    <property type="project" value="TreeGrafter"/>
</dbReference>